<dbReference type="EMBL" id="JABBFX010000001">
    <property type="protein sequence ID" value="NML45339.1"/>
    <property type="molecule type" value="Genomic_DNA"/>
</dbReference>
<evidence type="ECO:0000313" key="4">
    <source>
        <dbReference type="Proteomes" id="UP000541185"/>
    </source>
</evidence>
<comment type="caution">
    <text evidence="3">The sequence shown here is derived from an EMBL/GenBank/DDBJ whole genome shotgun (WGS) entry which is preliminary data.</text>
</comment>
<dbReference type="Gene3D" id="3.40.190.10">
    <property type="entry name" value="Periplasmic binding protein-like II"/>
    <property type="match status" value="1"/>
</dbReference>
<dbReference type="PANTHER" id="PTHR42928:SF5">
    <property type="entry name" value="BLR1237 PROTEIN"/>
    <property type="match status" value="1"/>
</dbReference>
<proteinExistence type="inferred from homology"/>
<dbReference type="Gene3D" id="3.40.190.150">
    <property type="entry name" value="Bordetella uptake gene, domain 1"/>
    <property type="match status" value="1"/>
</dbReference>
<evidence type="ECO:0000256" key="1">
    <source>
        <dbReference type="ARBA" id="ARBA00006987"/>
    </source>
</evidence>
<dbReference type="CDD" id="cd13578">
    <property type="entry name" value="PBP2_Bug27"/>
    <property type="match status" value="1"/>
</dbReference>
<sequence length="323" mass="34058">MTLQSEPRRRLLLGAGLAALLPSAWAQTGWPAKPVRIISPYTAGGLGDILPRALASVLQPRIGQPVLVDNKPGASQVLGAQAAMRSEPDGLTLFWASTTSMAINPIAQKKLPYDPLKDFAPIAICFTAPLYLIVRPSLPVKSVQELVAYARANPGKVTFASGGNGSTNHLAGELFAQQAGVKMLHVPYKGAGGAITDLMAGTVDIMFEGNGVEYARKGQLRALAVASNKRTRAAPELPTIAEAGVPGCEVGVWFGLAAPAATPQPLVERIATEVQHALVDPELARRLPDVEITPSTPQQMAAQVRADTAKWRKVIAAANVTFD</sequence>
<protein>
    <submittedName>
        <fullName evidence="3">Tripartite tricarboxylate transporter substrate binding protein</fullName>
    </submittedName>
</protein>
<dbReference type="InterPro" id="IPR042100">
    <property type="entry name" value="Bug_dom1"/>
</dbReference>
<dbReference type="InterPro" id="IPR005064">
    <property type="entry name" value="BUG"/>
</dbReference>
<gene>
    <name evidence="3" type="ORF">HHL11_16415</name>
</gene>
<dbReference type="PIRSF" id="PIRSF017082">
    <property type="entry name" value="YflP"/>
    <property type="match status" value="1"/>
</dbReference>
<reference evidence="3 4" key="1">
    <citation type="submission" date="2020-04" db="EMBL/GenBank/DDBJ databases">
        <title>Ramlibacter sp. G-1-2-2 isolated from soil.</title>
        <authorList>
            <person name="Dahal R.H."/>
        </authorList>
    </citation>
    <scope>NUCLEOTIDE SEQUENCE [LARGE SCALE GENOMIC DNA]</scope>
    <source>
        <strain evidence="3 4">G-1-2-2</strain>
    </source>
</reference>
<dbReference type="PANTHER" id="PTHR42928">
    <property type="entry name" value="TRICARBOXYLATE-BINDING PROTEIN"/>
    <property type="match status" value="1"/>
</dbReference>
<evidence type="ECO:0000313" key="3">
    <source>
        <dbReference type="EMBL" id="NML45339.1"/>
    </source>
</evidence>
<keyword evidence="2" id="KW-0732">Signal</keyword>
<accession>A0A848H753</accession>
<dbReference type="Proteomes" id="UP000541185">
    <property type="component" value="Unassembled WGS sequence"/>
</dbReference>
<keyword evidence="4" id="KW-1185">Reference proteome</keyword>
<dbReference type="SUPFAM" id="SSF53850">
    <property type="entry name" value="Periplasmic binding protein-like II"/>
    <property type="match status" value="1"/>
</dbReference>
<feature type="signal peptide" evidence="2">
    <location>
        <begin position="1"/>
        <end position="26"/>
    </location>
</feature>
<comment type="similarity">
    <text evidence="1">Belongs to the UPF0065 (bug) family.</text>
</comment>
<dbReference type="Pfam" id="PF03401">
    <property type="entry name" value="TctC"/>
    <property type="match status" value="1"/>
</dbReference>
<name>A0A848H753_9BURK</name>
<dbReference type="RefSeq" id="WP_169419415.1">
    <property type="nucleotide sequence ID" value="NZ_JABBFX010000001.1"/>
</dbReference>
<dbReference type="AlphaFoldDB" id="A0A848H753"/>
<evidence type="ECO:0000256" key="2">
    <source>
        <dbReference type="SAM" id="SignalP"/>
    </source>
</evidence>
<feature type="chain" id="PRO_5032641400" evidence="2">
    <location>
        <begin position="27"/>
        <end position="323"/>
    </location>
</feature>
<organism evidence="3 4">
    <name type="scientific">Ramlibacter agri</name>
    <dbReference type="NCBI Taxonomy" id="2728837"/>
    <lineage>
        <taxon>Bacteria</taxon>
        <taxon>Pseudomonadati</taxon>
        <taxon>Pseudomonadota</taxon>
        <taxon>Betaproteobacteria</taxon>
        <taxon>Burkholderiales</taxon>
        <taxon>Comamonadaceae</taxon>
        <taxon>Ramlibacter</taxon>
    </lineage>
</organism>